<sequence>MEKIKVIDSKLIEHKNETYIYRLLTEFNEMILKISENDIEKESLIKYIKCPFYLILNKSVDKTIDENDYFEVSTCESTIDLECKSTCQVNLR</sequence>
<dbReference type="EMBL" id="PDKK01000001">
    <property type="protein sequence ID" value="RXK08423.1"/>
    <property type="molecule type" value="Genomic_DNA"/>
</dbReference>
<dbReference type="RefSeq" id="WP_129085994.1">
    <property type="nucleotide sequence ID" value="NZ_CP053836.1"/>
</dbReference>
<keyword evidence="2" id="KW-1185">Reference proteome</keyword>
<organism evidence="1 2">
    <name type="scientific">Halarcobacter ebronensis</name>
    <dbReference type="NCBI Taxonomy" id="1462615"/>
    <lineage>
        <taxon>Bacteria</taxon>
        <taxon>Pseudomonadati</taxon>
        <taxon>Campylobacterota</taxon>
        <taxon>Epsilonproteobacteria</taxon>
        <taxon>Campylobacterales</taxon>
        <taxon>Arcobacteraceae</taxon>
        <taxon>Halarcobacter</taxon>
    </lineage>
</organism>
<accession>A0A4Q1B0A8</accession>
<reference evidence="1 2" key="1">
    <citation type="submission" date="2017-10" db="EMBL/GenBank/DDBJ databases">
        <title>Genomics of the genus Arcobacter.</title>
        <authorList>
            <person name="Perez-Cataluna A."/>
            <person name="Figueras M.J."/>
        </authorList>
    </citation>
    <scope>NUCLEOTIDE SEQUENCE [LARGE SCALE GENOMIC DNA]</scope>
    <source>
        <strain evidence="1 2">CECT 8441</strain>
    </source>
</reference>
<gene>
    <name evidence="1" type="ORF">CRV07_01065</name>
</gene>
<dbReference type="Proteomes" id="UP000289758">
    <property type="component" value="Unassembled WGS sequence"/>
</dbReference>
<proteinExistence type="predicted"/>
<protein>
    <submittedName>
        <fullName evidence="1">Uncharacterized protein</fullName>
    </submittedName>
</protein>
<comment type="caution">
    <text evidence="1">The sequence shown here is derived from an EMBL/GenBank/DDBJ whole genome shotgun (WGS) entry which is preliminary data.</text>
</comment>
<name>A0A4Q1B0A8_9BACT</name>
<dbReference type="AlphaFoldDB" id="A0A4Q1B0A8"/>
<evidence type="ECO:0000313" key="1">
    <source>
        <dbReference type="EMBL" id="RXK08423.1"/>
    </source>
</evidence>
<evidence type="ECO:0000313" key="2">
    <source>
        <dbReference type="Proteomes" id="UP000289758"/>
    </source>
</evidence>